<accession>A0A3G2EAN0</accession>
<reference evidence="1 2" key="1">
    <citation type="submission" date="2018-10" db="EMBL/GenBank/DDBJ databases">
        <title>Effects of UV and annual dynamics of microbial communities in freshwater RAS systems.</title>
        <authorList>
            <person name="Bekkelund A.K."/>
            <person name="Hansen B.R."/>
            <person name="Stokken H."/>
            <person name="Eriksen B.F."/>
            <person name="Kashulin N.A."/>
        </authorList>
    </citation>
    <scope>NUCLEOTIDE SEQUENCE [LARGE SCALE GENOMIC DNA]</scope>
    <source>
        <strain evidence="1 2">BHSEK</strain>
    </source>
</reference>
<sequence>MKEHPILMNCAMVRALLDGSKTQTRRIMKPQPEPTPHRPGDYQWPCNAFQSMVSVSDTRAPGAHGMAGDACPHGGHGDGLRVRETFFAYGRWVTRYSKKKRRDEWHFIDMTVECDRAYQYDAESPDVPLAAGRGGALPGWYKRPSIFMPRAASRILLAIVSVRVERLQDISDADIVAEGIDMEALAESQERYDAIAKDGNASGRATLRTTWRDLWESTGGEWETNPWCWVISFKRVTP</sequence>
<organism evidence="1 2">
    <name type="scientific">Janthinobacterium agaricidamnosum</name>
    <dbReference type="NCBI Taxonomy" id="55508"/>
    <lineage>
        <taxon>Bacteria</taxon>
        <taxon>Pseudomonadati</taxon>
        <taxon>Pseudomonadota</taxon>
        <taxon>Betaproteobacteria</taxon>
        <taxon>Burkholderiales</taxon>
        <taxon>Oxalobacteraceae</taxon>
        <taxon>Janthinobacterium</taxon>
    </lineage>
</organism>
<evidence type="ECO:0000313" key="1">
    <source>
        <dbReference type="EMBL" id="AYM76952.1"/>
    </source>
</evidence>
<dbReference type="AlphaFoldDB" id="A0A3G2EAN0"/>
<evidence type="ECO:0008006" key="3">
    <source>
        <dbReference type="Google" id="ProtNLM"/>
    </source>
</evidence>
<dbReference type="Proteomes" id="UP000279594">
    <property type="component" value="Chromosome"/>
</dbReference>
<proteinExistence type="predicted"/>
<protein>
    <recommendedName>
        <fullName evidence="3">Morphogenetic protein</fullName>
    </recommendedName>
</protein>
<dbReference type="EMBL" id="CP033019">
    <property type="protein sequence ID" value="AYM76952.1"/>
    <property type="molecule type" value="Genomic_DNA"/>
</dbReference>
<dbReference type="RefSeq" id="WP_121669752.1">
    <property type="nucleotide sequence ID" value="NZ_CP033019.1"/>
</dbReference>
<evidence type="ECO:0000313" key="2">
    <source>
        <dbReference type="Proteomes" id="UP000279594"/>
    </source>
</evidence>
<keyword evidence="2" id="KW-1185">Reference proteome</keyword>
<gene>
    <name evidence="1" type="ORF">D9M09_14955</name>
</gene>
<name>A0A3G2EAN0_9BURK</name>